<dbReference type="PANTHER" id="PTHR10730:SF53">
    <property type="entry name" value="GLYCOSYLTRANSFERASE 25 FAMILY MEMBER"/>
    <property type="match status" value="1"/>
</dbReference>
<dbReference type="AlphaFoldDB" id="A0A4P7NT65"/>
<evidence type="ECO:0000313" key="5">
    <source>
        <dbReference type="EMBL" id="QBZ65590.1"/>
    </source>
</evidence>
<dbReference type="InterPro" id="IPR002654">
    <property type="entry name" value="Glyco_trans_25"/>
</dbReference>
<evidence type="ECO:0000256" key="3">
    <source>
        <dbReference type="ARBA" id="ARBA00022679"/>
    </source>
</evidence>
<keyword evidence="3" id="KW-0808">Transferase</keyword>
<evidence type="ECO:0000256" key="2">
    <source>
        <dbReference type="ARBA" id="ARBA00022676"/>
    </source>
</evidence>
<reference evidence="5 6" key="1">
    <citation type="journal article" date="2019" name="Mol. Biol. Evol.">
        <title>Blast fungal genomes show frequent chromosomal changes, gene gains and losses, and effector gene turnover.</title>
        <authorList>
            <person name="Gomez Luciano L.B."/>
            <person name="Jason Tsai I."/>
            <person name="Chuma I."/>
            <person name="Tosa Y."/>
            <person name="Chen Y.H."/>
            <person name="Li J.Y."/>
            <person name="Li M.Y."/>
            <person name="Jade Lu M.Y."/>
            <person name="Nakayashiki H."/>
            <person name="Li W.H."/>
        </authorList>
    </citation>
    <scope>NUCLEOTIDE SEQUENCE [LARGE SCALE GENOMIC DNA]</scope>
    <source>
        <strain evidence="5">MZ5-1-6</strain>
    </source>
</reference>
<dbReference type="EMBL" id="CP034210">
    <property type="protein sequence ID" value="QBZ65590.1"/>
    <property type="molecule type" value="Genomic_DNA"/>
</dbReference>
<feature type="domain" description="Glycosyl transferase family 25" evidence="4">
    <location>
        <begin position="88"/>
        <end position="173"/>
    </location>
</feature>
<comment type="similarity">
    <text evidence="1">Belongs to the glycosyltransferase 25 family.</text>
</comment>
<proteinExistence type="inferred from homology"/>
<dbReference type="InterPro" id="IPR050757">
    <property type="entry name" value="Collagen_mod_GT25"/>
</dbReference>
<evidence type="ECO:0000256" key="1">
    <source>
        <dbReference type="ARBA" id="ARBA00006721"/>
    </source>
</evidence>
<dbReference type="Proteomes" id="UP000294847">
    <property type="component" value="Chromosome 7"/>
</dbReference>
<sequence>MFTDKPPNISLRGNKRLLCAVGAASLCFLLITYLSIPTAHKDAVLSAISSKASLTRRPTARPSSNKKHGSVLEAASNRTLGLDSIVFLNLPHRHDRYDAMAIQAHLSGIEVTRFPAVAAADVQNDQGMPPTQKPGKLKDGEKGCWRAHANVWQHMLEKQIPAVLVLESDAGWDVNLRPIMGRLNGGFRRLLQMDNPDVAFADDPDDPWLARSGVWDLLSLGHCIDTSRGNFVVYDDPHAPSSDFTWGPVEEPLNQKRVVFRAKSIVCTTGYLVSLSGAARLLVRSSFNLDDPVDVMMAIMTEVGQLRTYAQQQRILAQWEYIDGIGKSGSNSDIKGNASHVDGTEEGWDHARALMSTVQVKEKWFKDVHFRDFALGRAWQNVFGDK</sequence>
<dbReference type="GO" id="GO:0016740">
    <property type="term" value="F:transferase activity"/>
    <property type="evidence" value="ECO:0007669"/>
    <property type="project" value="UniProtKB-KW"/>
</dbReference>
<organism evidence="5 6">
    <name type="scientific">Pyricularia oryzae</name>
    <name type="common">Rice blast fungus</name>
    <name type="synonym">Magnaporthe oryzae</name>
    <dbReference type="NCBI Taxonomy" id="318829"/>
    <lineage>
        <taxon>Eukaryota</taxon>
        <taxon>Fungi</taxon>
        <taxon>Dikarya</taxon>
        <taxon>Ascomycota</taxon>
        <taxon>Pezizomycotina</taxon>
        <taxon>Sordariomycetes</taxon>
        <taxon>Sordariomycetidae</taxon>
        <taxon>Magnaporthales</taxon>
        <taxon>Pyriculariaceae</taxon>
        <taxon>Pyricularia</taxon>
    </lineage>
</organism>
<gene>
    <name evidence="5" type="ORF">PoMZ_12552</name>
</gene>
<dbReference type="CDD" id="cd06532">
    <property type="entry name" value="Glyco_transf_25"/>
    <property type="match status" value="1"/>
</dbReference>
<keyword evidence="2" id="KW-0328">Glycosyltransferase</keyword>
<evidence type="ECO:0000259" key="4">
    <source>
        <dbReference type="Pfam" id="PF01755"/>
    </source>
</evidence>
<dbReference type="PANTHER" id="PTHR10730">
    <property type="entry name" value="PROCOLLAGEN-LYSINE,2-OXOGLUTARATE 5-DIOXYGENASE/GLYCOSYLTRANSFERASE 25 FAMILY MEMBER"/>
    <property type="match status" value="1"/>
</dbReference>
<accession>A0A4P7NT65</accession>
<evidence type="ECO:0000313" key="6">
    <source>
        <dbReference type="Proteomes" id="UP000294847"/>
    </source>
</evidence>
<name>A0A4P7NT65_PYROR</name>
<dbReference type="Pfam" id="PF01755">
    <property type="entry name" value="Glyco_transf_25"/>
    <property type="match status" value="1"/>
</dbReference>
<protein>
    <recommendedName>
        <fullName evidence="4">Glycosyl transferase family 25 domain-containing protein</fullName>
    </recommendedName>
</protein>